<dbReference type="AlphaFoldDB" id="A0A828Y832"/>
<proteinExistence type="predicted"/>
<accession>A0A828Y832</accession>
<evidence type="ECO:0000313" key="2">
    <source>
        <dbReference type="Proteomes" id="UP000006339"/>
    </source>
</evidence>
<keyword evidence="2" id="KW-1185">Reference proteome</keyword>
<name>A0A828Y832_9LEPT</name>
<dbReference type="Proteomes" id="UP000006339">
    <property type="component" value="Unassembled WGS sequence"/>
</dbReference>
<reference evidence="1" key="1">
    <citation type="submission" date="2012-10" db="EMBL/GenBank/DDBJ databases">
        <authorList>
            <person name="Harkins D.M."/>
            <person name="Durkin A.S."/>
            <person name="Brinkac L.M."/>
            <person name="Selengut J.D."/>
            <person name="Sanka R."/>
            <person name="DePew J."/>
            <person name="Purushe J."/>
            <person name="Picardeau M."/>
            <person name="Werts C."/>
            <person name="Goarant C."/>
            <person name="Vinetz J.M."/>
            <person name="Sutton G.G."/>
            <person name="Nelson W.C."/>
            <person name="Fouts D.E."/>
        </authorList>
    </citation>
    <scope>NUCLEOTIDE SEQUENCE [LARGE SCALE GENOMIC DNA]</scope>
    <source>
        <strain evidence="1">200802841</strain>
    </source>
</reference>
<comment type="caution">
    <text evidence="1">The sequence shown here is derived from an EMBL/GenBank/DDBJ whole genome shotgun (WGS) entry which is preliminary data.</text>
</comment>
<gene>
    <name evidence="1" type="ORF">LEP1GSC131_1701</name>
</gene>
<dbReference type="EMBL" id="AKWH02000037">
    <property type="protein sequence ID" value="EKO51602.1"/>
    <property type="molecule type" value="Genomic_DNA"/>
</dbReference>
<evidence type="ECO:0000313" key="1">
    <source>
        <dbReference type="EMBL" id="EKO51602.1"/>
    </source>
</evidence>
<protein>
    <submittedName>
        <fullName evidence="1">Uncharacterized protein</fullName>
    </submittedName>
</protein>
<sequence>MSSVVIGSYTWLRSSYIFSRLVLRSKNQIDFLFRYGRWYNSTP</sequence>
<organism evidence="1 2">
    <name type="scientific">Leptospira kirschneri str. 200802841</name>
    <dbReference type="NCBI Taxonomy" id="1193047"/>
    <lineage>
        <taxon>Bacteria</taxon>
        <taxon>Pseudomonadati</taxon>
        <taxon>Spirochaetota</taxon>
        <taxon>Spirochaetia</taxon>
        <taxon>Leptospirales</taxon>
        <taxon>Leptospiraceae</taxon>
        <taxon>Leptospira</taxon>
    </lineage>
</organism>